<dbReference type="Gene3D" id="3.40.1000.10">
    <property type="entry name" value="Mog1/PsbP, alpha/beta/alpha sandwich"/>
    <property type="match status" value="1"/>
</dbReference>
<sequence length="195" mass="21897">MATVERELFGGAITLNLPPKFDDISQFREVPDHQEVFVNADEDQSVIVEILEMVDTADDACAAYHYQQLAEDNDAEDSSVVQSVSVLSNSELPQWPIEAKLYLLLGQQRIAKYNERQTRAIGGDARNLVQIMMVVIRLPLQQTDIVISYNVPLQISEISSSREVAHAGDIQEAELWFRTLLGSFQVKNWGLFGSN</sequence>
<evidence type="ECO:0000313" key="5">
    <source>
        <dbReference type="Proteomes" id="UP000193648"/>
    </source>
</evidence>
<reference evidence="4 5" key="1">
    <citation type="submission" date="2016-07" db="EMBL/GenBank/DDBJ databases">
        <title>Pervasive Adenine N6-methylation of Active Genes in Fungi.</title>
        <authorList>
            <consortium name="DOE Joint Genome Institute"/>
            <person name="Mondo S.J."/>
            <person name="Dannebaum R.O."/>
            <person name="Kuo R.C."/>
            <person name="Labutti K."/>
            <person name="Haridas S."/>
            <person name="Kuo A."/>
            <person name="Salamov A."/>
            <person name="Ahrendt S.R."/>
            <person name="Lipzen A."/>
            <person name="Sullivan W."/>
            <person name="Andreopoulos W.B."/>
            <person name="Clum A."/>
            <person name="Lindquist E."/>
            <person name="Daum C."/>
            <person name="Ramamoorthy G.K."/>
            <person name="Gryganskyi A."/>
            <person name="Culley D."/>
            <person name="Magnuson J.K."/>
            <person name="James T.Y."/>
            <person name="O'Malley M.A."/>
            <person name="Stajich J.E."/>
            <person name="Spatafora J.W."/>
            <person name="Visel A."/>
            <person name="Grigoriev I.V."/>
        </authorList>
    </citation>
    <scope>NUCLEOTIDE SEQUENCE [LARGE SCALE GENOMIC DNA]</scope>
    <source>
        <strain evidence="4 5">NRRL 3116</strain>
    </source>
</reference>
<dbReference type="GO" id="GO:0016973">
    <property type="term" value="P:poly(A)+ mRNA export from nucleus"/>
    <property type="evidence" value="ECO:0007669"/>
    <property type="project" value="EnsemblFungi"/>
</dbReference>
<dbReference type="InterPro" id="IPR007681">
    <property type="entry name" value="Mog1"/>
</dbReference>
<dbReference type="OrthoDB" id="10255285at2759"/>
<dbReference type="GO" id="GO:0005085">
    <property type="term" value="F:guanyl-nucleotide exchange factor activity"/>
    <property type="evidence" value="ECO:0007669"/>
    <property type="project" value="TreeGrafter"/>
</dbReference>
<dbReference type="GO" id="GO:0005634">
    <property type="term" value="C:nucleus"/>
    <property type="evidence" value="ECO:0007669"/>
    <property type="project" value="EnsemblFungi"/>
</dbReference>
<dbReference type="GO" id="GO:0005737">
    <property type="term" value="C:cytoplasm"/>
    <property type="evidence" value="ECO:0007669"/>
    <property type="project" value="EnsemblFungi"/>
</dbReference>
<name>A0A1Y2GM14_9FUNG</name>
<dbReference type="InParanoid" id="A0A1Y2GM14"/>
<dbReference type="InterPro" id="IPR016123">
    <property type="entry name" value="Mog1/PsbP_a/b/a-sand"/>
</dbReference>
<evidence type="ECO:0008006" key="6">
    <source>
        <dbReference type="Google" id="ProtNLM"/>
    </source>
</evidence>
<proteinExistence type="inferred from homology"/>
<comment type="similarity">
    <text evidence="1">Belongs to the MOG1 family.</text>
</comment>
<dbReference type="GO" id="GO:0031267">
    <property type="term" value="F:small GTPase binding"/>
    <property type="evidence" value="ECO:0007669"/>
    <property type="project" value="TreeGrafter"/>
</dbReference>
<gene>
    <name evidence="4" type="ORF">BCR41DRAFT_387005</name>
</gene>
<dbReference type="PANTHER" id="PTHR15837">
    <property type="entry name" value="RAN GUANINE NUCLEOTIDE RELEASE FACTOR"/>
    <property type="match status" value="1"/>
</dbReference>
<dbReference type="Proteomes" id="UP000193648">
    <property type="component" value="Unassembled WGS sequence"/>
</dbReference>
<organism evidence="4 5">
    <name type="scientific">Lobosporangium transversale</name>
    <dbReference type="NCBI Taxonomy" id="64571"/>
    <lineage>
        <taxon>Eukaryota</taxon>
        <taxon>Fungi</taxon>
        <taxon>Fungi incertae sedis</taxon>
        <taxon>Mucoromycota</taxon>
        <taxon>Mortierellomycotina</taxon>
        <taxon>Mortierellomycetes</taxon>
        <taxon>Mortierellales</taxon>
        <taxon>Mortierellaceae</taxon>
        <taxon>Lobosporangium</taxon>
    </lineage>
</organism>
<keyword evidence="3" id="KW-0653">Protein transport</keyword>
<dbReference type="SUPFAM" id="SSF55724">
    <property type="entry name" value="Mog1p/PsbP-like"/>
    <property type="match status" value="1"/>
</dbReference>
<dbReference type="EMBL" id="MCFF01000022">
    <property type="protein sequence ID" value="ORZ13758.1"/>
    <property type="molecule type" value="Genomic_DNA"/>
</dbReference>
<dbReference type="RefSeq" id="XP_021880542.1">
    <property type="nucleotide sequence ID" value="XM_022027850.1"/>
</dbReference>
<dbReference type="GeneID" id="33569693"/>
<keyword evidence="5" id="KW-1185">Reference proteome</keyword>
<protein>
    <recommendedName>
        <fullName evidence="6">Ran guanine nucleotide release factor</fullName>
    </recommendedName>
</protein>
<dbReference type="GO" id="GO:0006606">
    <property type="term" value="P:protein import into nucleus"/>
    <property type="evidence" value="ECO:0007669"/>
    <property type="project" value="TreeGrafter"/>
</dbReference>
<evidence type="ECO:0000256" key="3">
    <source>
        <dbReference type="ARBA" id="ARBA00022927"/>
    </source>
</evidence>
<dbReference type="PANTHER" id="PTHR15837:SF0">
    <property type="entry name" value="RAN GUANINE NUCLEOTIDE RELEASE FACTOR"/>
    <property type="match status" value="1"/>
</dbReference>
<dbReference type="AlphaFoldDB" id="A0A1Y2GM14"/>
<comment type="caution">
    <text evidence="4">The sequence shown here is derived from an EMBL/GenBank/DDBJ whole genome shotgun (WGS) entry which is preliminary data.</text>
</comment>
<dbReference type="FunCoup" id="A0A1Y2GM14">
    <property type="interactions" value="374"/>
</dbReference>
<evidence type="ECO:0000256" key="2">
    <source>
        <dbReference type="ARBA" id="ARBA00022448"/>
    </source>
</evidence>
<keyword evidence="2" id="KW-0813">Transport</keyword>
<accession>A0A1Y2GM14</accession>
<evidence type="ECO:0000313" key="4">
    <source>
        <dbReference type="EMBL" id="ORZ13758.1"/>
    </source>
</evidence>
<dbReference type="STRING" id="64571.A0A1Y2GM14"/>
<dbReference type="Pfam" id="PF04603">
    <property type="entry name" value="Mog1"/>
    <property type="match status" value="1"/>
</dbReference>
<evidence type="ECO:0000256" key="1">
    <source>
        <dbReference type="ARBA" id="ARBA00010307"/>
    </source>
</evidence>